<evidence type="ECO:0000313" key="9">
    <source>
        <dbReference type="Proteomes" id="UP000011715"/>
    </source>
</evidence>
<sequence length="869" mass="94250">MVPPNNPPAQMPSTPKSARASRSGLDDAPHSGPSCSPTPPVQPPRLSCHQLPSLDTSPAGLAKNPPTPSPSAGEDSATDVPPTKDTAPAGQDLPPSPPLVPEPELEPEGPPLPMPPKNRPLVPRRPTDLSELLTEDQLDELYNVVWDITNTIRDDICRNFESSFALPVNGPKGAGIPPSYKMRGLGVEFGEETAPSLTGQSESVARVFDATTSMTEYTDVQTSFEALKKDVFCVHRRWQTKVLQRFEEIQISKVSSTKENVGFGPRGAGALRGGGRAGAGNRTYHPQLARADGGGKPVHNGNYSTEPKCPSLRSRLLMELDVQPSMTSSDDVLAQLYPPVPNELTRLPLGHRRLLLHAVLLLLVSLEGYPPYSRMLMLNLATSLEVPARVLAKDEVRVVKGLSALAQAVCPEDAPTTRKADEIKYPQRPLAGGSVVINLPACLAAVGMGWVPNWGGVTPTTAAALLGTVVDSRIGVGTIFGFYGPRGGGKAEAYNKDVSDFAFLPLYEPAGAEFMGSRAVAPEHRRLRVVVAVSAWLMEKDDAVRVWRALGSQAETYGVRWEAEQLDRLGWAMETVAKSAAWSEAKKEIARRREKHPDFTPLSLLTYRPAPLGHLAYRAVSSVHEGCWPASLLKLSKILGHPWGSCMARAEKTGVTMAETILHRIHGERGVTLIGYSLGARAVYACLAMLFERRALGLVENAVLMGTPAPADPDVWTALRSVVTGRLINVYSETDYMLAFLHRDSCTQFGIAGLQRINKLSGIENVNATALITDHMRYHYLVGTILQDLGLEDVDAVKVSEREAELRVVEQRLNYDKRCGNGAATEEEPDSAPQPVGVSRIDIRAPTAPATKPRRPRGRARNNYTKLEI</sequence>
<evidence type="ECO:0000256" key="4">
    <source>
        <dbReference type="ARBA" id="ARBA00022989"/>
    </source>
</evidence>
<dbReference type="PANTHER" id="PTHR17920:SF22">
    <property type="entry name" value="DUF726 DOMAIN PROTEIN (AFU_ORTHOLOGUE AFUA_2G12860)"/>
    <property type="match status" value="1"/>
</dbReference>
<feature type="region of interest" description="Disordered" evidence="6">
    <location>
        <begin position="1"/>
        <end position="125"/>
    </location>
</feature>
<keyword evidence="9" id="KW-1185">Reference proteome</keyword>
<organism evidence="8 9">
    <name type="scientific">Magnaporthiopsis poae (strain ATCC 64411 / 73-15)</name>
    <name type="common">Kentucky bluegrass fungus</name>
    <name type="synonym">Magnaporthe poae</name>
    <dbReference type="NCBI Taxonomy" id="644358"/>
    <lineage>
        <taxon>Eukaryota</taxon>
        <taxon>Fungi</taxon>
        <taxon>Dikarya</taxon>
        <taxon>Ascomycota</taxon>
        <taxon>Pezizomycotina</taxon>
        <taxon>Sordariomycetes</taxon>
        <taxon>Sordariomycetidae</taxon>
        <taxon>Magnaporthales</taxon>
        <taxon>Magnaporthaceae</taxon>
        <taxon>Magnaporthiopsis</taxon>
    </lineage>
</organism>
<evidence type="ECO:0000256" key="5">
    <source>
        <dbReference type="ARBA" id="ARBA00023136"/>
    </source>
</evidence>
<evidence type="ECO:0000256" key="6">
    <source>
        <dbReference type="SAM" id="MobiDB-lite"/>
    </source>
</evidence>
<feature type="compositionally biased region" description="Pro residues" evidence="6">
    <location>
        <begin position="1"/>
        <end position="10"/>
    </location>
</feature>
<dbReference type="VEuPathDB" id="FungiDB:MAPG_10825"/>
<name>A0A0C4EDM0_MAGP6</name>
<feature type="region of interest" description="Disordered" evidence="6">
    <location>
        <begin position="820"/>
        <end position="869"/>
    </location>
</feature>
<protein>
    <submittedName>
        <fullName evidence="7">Transmembrane and coiled-coil domain-containing protein 4</fullName>
    </submittedName>
</protein>
<comment type="similarity">
    <text evidence="2">Belongs to the TMCO4 family.</text>
</comment>
<dbReference type="PANTHER" id="PTHR17920">
    <property type="entry name" value="TRANSMEMBRANE AND COILED-COIL DOMAIN-CONTAINING PROTEIN 4 TMCO4"/>
    <property type="match status" value="1"/>
</dbReference>
<gene>
    <name evidence="7" type="ORF">MAPG_10825</name>
</gene>
<reference evidence="9" key="2">
    <citation type="submission" date="2010-05" db="EMBL/GenBank/DDBJ databases">
        <title>The genome sequence of Magnaporthe poae strain ATCC 64411.</title>
        <authorList>
            <person name="Ma L.-J."/>
            <person name="Dead R."/>
            <person name="Young S."/>
            <person name="Zeng Q."/>
            <person name="Koehrsen M."/>
            <person name="Alvarado L."/>
            <person name="Berlin A."/>
            <person name="Chapman S.B."/>
            <person name="Chen Z."/>
            <person name="Freedman E."/>
            <person name="Gellesch M."/>
            <person name="Goldberg J."/>
            <person name="Griggs A."/>
            <person name="Gujja S."/>
            <person name="Heilman E.R."/>
            <person name="Heiman D."/>
            <person name="Hepburn T."/>
            <person name="Howarth C."/>
            <person name="Jen D."/>
            <person name="Larson L."/>
            <person name="Mehta T."/>
            <person name="Neiman D."/>
            <person name="Pearson M."/>
            <person name="Roberts A."/>
            <person name="Saif S."/>
            <person name="Shea T."/>
            <person name="Shenoy N."/>
            <person name="Sisk P."/>
            <person name="Stolte C."/>
            <person name="Sykes S."/>
            <person name="Walk T."/>
            <person name="White J."/>
            <person name="Yandava C."/>
            <person name="Haas B."/>
            <person name="Nusbaum C."/>
            <person name="Birren B."/>
        </authorList>
    </citation>
    <scope>NUCLEOTIDE SEQUENCE [LARGE SCALE GENOMIC DNA]</scope>
    <source>
        <strain evidence="9">ATCC 64411 / 73-15</strain>
    </source>
</reference>
<reference evidence="7" key="3">
    <citation type="submission" date="2011-03" db="EMBL/GenBank/DDBJ databases">
        <title>Annotation of Magnaporthe poae ATCC 64411.</title>
        <authorList>
            <person name="Ma L.-J."/>
            <person name="Dead R."/>
            <person name="Young S.K."/>
            <person name="Zeng Q."/>
            <person name="Gargeya S."/>
            <person name="Fitzgerald M."/>
            <person name="Haas B."/>
            <person name="Abouelleil A."/>
            <person name="Alvarado L."/>
            <person name="Arachchi H.M."/>
            <person name="Berlin A."/>
            <person name="Brown A."/>
            <person name="Chapman S.B."/>
            <person name="Chen Z."/>
            <person name="Dunbar C."/>
            <person name="Freedman E."/>
            <person name="Gearin G."/>
            <person name="Gellesch M."/>
            <person name="Goldberg J."/>
            <person name="Griggs A."/>
            <person name="Gujja S."/>
            <person name="Heiman D."/>
            <person name="Howarth C."/>
            <person name="Larson L."/>
            <person name="Lui A."/>
            <person name="MacDonald P.J.P."/>
            <person name="Mehta T."/>
            <person name="Montmayeur A."/>
            <person name="Murphy C."/>
            <person name="Neiman D."/>
            <person name="Pearson M."/>
            <person name="Priest M."/>
            <person name="Roberts A."/>
            <person name="Saif S."/>
            <person name="Shea T."/>
            <person name="Shenoy N."/>
            <person name="Sisk P."/>
            <person name="Stolte C."/>
            <person name="Sykes S."/>
            <person name="Yandava C."/>
            <person name="Wortman J."/>
            <person name="Nusbaum C."/>
            <person name="Birren B."/>
        </authorList>
    </citation>
    <scope>NUCLEOTIDE SEQUENCE</scope>
    <source>
        <strain evidence="7">ATCC 64411</strain>
    </source>
</reference>
<evidence type="ECO:0000256" key="1">
    <source>
        <dbReference type="ARBA" id="ARBA00004141"/>
    </source>
</evidence>
<dbReference type="OrthoDB" id="277931at2759"/>
<reference evidence="7" key="1">
    <citation type="submission" date="2010-05" db="EMBL/GenBank/DDBJ databases">
        <title>The Genome Sequence of Magnaporthe poae strain ATCC 64411.</title>
        <authorList>
            <consortium name="The Broad Institute Genome Sequencing Platform"/>
            <consortium name="Broad Institute Genome Sequencing Center for Infectious Disease"/>
            <person name="Ma L.-J."/>
            <person name="Dead R."/>
            <person name="Young S."/>
            <person name="Zeng Q."/>
            <person name="Koehrsen M."/>
            <person name="Alvarado L."/>
            <person name="Berlin A."/>
            <person name="Chapman S.B."/>
            <person name="Chen Z."/>
            <person name="Freedman E."/>
            <person name="Gellesch M."/>
            <person name="Goldberg J."/>
            <person name="Griggs A."/>
            <person name="Gujja S."/>
            <person name="Heilman E.R."/>
            <person name="Heiman D."/>
            <person name="Hepburn T."/>
            <person name="Howarth C."/>
            <person name="Jen D."/>
            <person name="Larson L."/>
            <person name="Mehta T."/>
            <person name="Neiman D."/>
            <person name="Pearson M."/>
            <person name="Roberts A."/>
            <person name="Saif S."/>
            <person name="Shea T."/>
            <person name="Shenoy N."/>
            <person name="Sisk P."/>
            <person name="Stolte C."/>
            <person name="Sykes S."/>
            <person name="Walk T."/>
            <person name="White J."/>
            <person name="Yandava C."/>
            <person name="Haas B."/>
            <person name="Nusbaum C."/>
            <person name="Birren B."/>
        </authorList>
    </citation>
    <scope>NUCLEOTIDE SEQUENCE</scope>
    <source>
        <strain evidence="7">ATCC 64411</strain>
    </source>
</reference>
<dbReference type="EMBL" id="GL876978">
    <property type="protein sequence ID" value="KLU91876.1"/>
    <property type="molecule type" value="Genomic_DNA"/>
</dbReference>
<evidence type="ECO:0000313" key="8">
    <source>
        <dbReference type="EnsemblFungi" id="MAPG_10825T0"/>
    </source>
</evidence>
<accession>A0A0C4EDM0</accession>
<dbReference type="EMBL" id="ADBL01002672">
    <property type="status" value="NOT_ANNOTATED_CDS"/>
    <property type="molecule type" value="Genomic_DNA"/>
</dbReference>
<dbReference type="eggNOG" id="KOG2385">
    <property type="taxonomic scope" value="Eukaryota"/>
</dbReference>
<reference evidence="8" key="5">
    <citation type="submission" date="2015-06" db="UniProtKB">
        <authorList>
            <consortium name="EnsemblFungi"/>
        </authorList>
    </citation>
    <scope>IDENTIFICATION</scope>
    <source>
        <strain evidence="8">ATCC 64411</strain>
    </source>
</reference>
<dbReference type="SUPFAM" id="SSF53474">
    <property type="entry name" value="alpha/beta-Hydrolases"/>
    <property type="match status" value="1"/>
</dbReference>
<proteinExistence type="inferred from homology"/>
<dbReference type="EnsemblFungi" id="MAPG_10825T0">
    <property type="protein sequence ID" value="MAPG_10825T0"/>
    <property type="gene ID" value="MAPG_10825"/>
</dbReference>
<dbReference type="Proteomes" id="UP000011715">
    <property type="component" value="Unassembled WGS sequence"/>
</dbReference>
<comment type="subcellular location">
    <subcellularLocation>
        <location evidence="1">Membrane</location>
        <topology evidence="1">Multi-pass membrane protein</topology>
    </subcellularLocation>
</comment>
<dbReference type="GO" id="GO:0016020">
    <property type="term" value="C:membrane"/>
    <property type="evidence" value="ECO:0007669"/>
    <property type="project" value="UniProtKB-SubCell"/>
</dbReference>
<keyword evidence="4" id="KW-1133">Transmembrane helix</keyword>
<feature type="compositionally biased region" description="Pro residues" evidence="6">
    <location>
        <begin position="108"/>
        <end position="118"/>
    </location>
</feature>
<keyword evidence="5" id="KW-0472">Membrane</keyword>
<dbReference type="InterPro" id="IPR029058">
    <property type="entry name" value="AB_hydrolase_fold"/>
</dbReference>
<dbReference type="AlphaFoldDB" id="A0A0C4EDM0"/>
<reference evidence="8" key="4">
    <citation type="journal article" date="2015" name="G3 (Bethesda)">
        <title>Genome sequences of three phytopathogenic species of the Magnaporthaceae family of fungi.</title>
        <authorList>
            <person name="Okagaki L.H."/>
            <person name="Nunes C.C."/>
            <person name="Sailsbery J."/>
            <person name="Clay B."/>
            <person name="Brown D."/>
            <person name="John T."/>
            <person name="Oh Y."/>
            <person name="Young N."/>
            <person name="Fitzgerald M."/>
            <person name="Haas B.J."/>
            <person name="Zeng Q."/>
            <person name="Young S."/>
            <person name="Adiconis X."/>
            <person name="Fan L."/>
            <person name="Levin J.Z."/>
            <person name="Mitchell T.K."/>
            <person name="Okubara P.A."/>
            <person name="Farman M.L."/>
            <person name="Kohn L.M."/>
            <person name="Birren B."/>
            <person name="Ma L.-J."/>
            <person name="Dean R.A."/>
        </authorList>
    </citation>
    <scope>NUCLEOTIDE SEQUENCE</scope>
    <source>
        <strain evidence="8">ATCC 64411 / 73-15</strain>
    </source>
</reference>
<evidence type="ECO:0000256" key="3">
    <source>
        <dbReference type="ARBA" id="ARBA00022692"/>
    </source>
</evidence>
<dbReference type="Pfam" id="PF05277">
    <property type="entry name" value="DUF726"/>
    <property type="match status" value="1"/>
</dbReference>
<dbReference type="InterPro" id="IPR007941">
    <property type="entry name" value="DUF726"/>
</dbReference>
<keyword evidence="3 7" id="KW-0812">Transmembrane</keyword>
<evidence type="ECO:0000313" key="7">
    <source>
        <dbReference type="EMBL" id="KLU91876.1"/>
    </source>
</evidence>
<evidence type="ECO:0000256" key="2">
    <source>
        <dbReference type="ARBA" id="ARBA00009824"/>
    </source>
</evidence>